<feature type="domain" description="HIT-type" evidence="9">
    <location>
        <begin position="23"/>
        <end position="58"/>
    </location>
</feature>
<organism evidence="10 11">
    <name type="scientific">Chrysochromulina tobinii</name>
    <dbReference type="NCBI Taxonomy" id="1460289"/>
    <lineage>
        <taxon>Eukaryota</taxon>
        <taxon>Haptista</taxon>
        <taxon>Haptophyta</taxon>
        <taxon>Prymnesiophyceae</taxon>
        <taxon>Prymnesiales</taxon>
        <taxon>Chrysochromulinaceae</taxon>
        <taxon>Chrysochromulina</taxon>
    </lineage>
</organism>
<dbReference type="Pfam" id="PF25790">
    <property type="entry name" value="BCD1"/>
    <property type="match status" value="1"/>
</dbReference>
<dbReference type="Pfam" id="PF04438">
    <property type="entry name" value="zf-HIT"/>
    <property type="match status" value="1"/>
</dbReference>
<evidence type="ECO:0000256" key="8">
    <source>
        <dbReference type="SAM" id="MobiDB-lite"/>
    </source>
</evidence>
<evidence type="ECO:0000313" key="10">
    <source>
        <dbReference type="EMBL" id="KOO32500.1"/>
    </source>
</evidence>
<evidence type="ECO:0000256" key="1">
    <source>
        <dbReference type="ARBA" id="ARBA00022553"/>
    </source>
</evidence>
<dbReference type="CDD" id="cd23023">
    <property type="entry name" value="zf-HIT_BCD1"/>
    <property type="match status" value="1"/>
</dbReference>
<comment type="caution">
    <text evidence="10">The sequence shown here is derived from an EMBL/GenBank/DDBJ whole genome shotgun (WGS) entry which is preliminary data.</text>
</comment>
<dbReference type="Proteomes" id="UP000037460">
    <property type="component" value="Unassembled WGS sequence"/>
</dbReference>
<dbReference type="GO" id="GO:0005634">
    <property type="term" value="C:nucleus"/>
    <property type="evidence" value="ECO:0007669"/>
    <property type="project" value="TreeGrafter"/>
</dbReference>
<dbReference type="GO" id="GO:0048254">
    <property type="term" value="P:snoRNA localization"/>
    <property type="evidence" value="ECO:0007669"/>
    <property type="project" value="TreeGrafter"/>
</dbReference>
<feature type="compositionally biased region" description="Low complexity" evidence="8">
    <location>
        <begin position="221"/>
        <end position="242"/>
    </location>
</feature>
<evidence type="ECO:0000256" key="2">
    <source>
        <dbReference type="ARBA" id="ARBA00022723"/>
    </source>
</evidence>
<dbReference type="PANTHER" id="PTHR13483:SF3">
    <property type="entry name" value="BOX C_D SNORNA PROTEIN 1"/>
    <property type="match status" value="1"/>
</dbReference>
<evidence type="ECO:0000256" key="4">
    <source>
        <dbReference type="ARBA" id="ARBA00022833"/>
    </source>
</evidence>
<dbReference type="PANTHER" id="PTHR13483">
    <property type="entry name" value="BOX C_D SNORNA PROTEIN 1-RELATED"/>
    <property type="match status" value="1"/>
</dbReference>
<protein>
    <submittedName>
        <fullName evidence="10">Box c d snoRNA protein 1</fullName>
    </submittedName>
</protein>
<dbReference type="Gene3D" id="3.30.60.190">
    <property type="match status" value="1"/>
</dbReference>
<feature type="region of interest" description="Disordered" evidence="8">
    <location>
        <begin position="1"/>
        <end position="23"/>
    </location>
</feature>
<keyword evidence="4" id="KW-0862">Zinc</keyword>
<dbReference type="InterPro" id="IPR051639">
    <property type="entry name" value="BCD1"/>
</dbReference>
<evidence type="ECO:0000256" key="6">
    <source>
        <dbReference type="ARBA" id="ARBA00049654"/>
    </source>
</evidence>
<sequence length="327" mass="35254">MDGDDVASKAAEEEPPPPARPPVARCACGEPAKYRCPACDTRSCSAACVDLHKQNRPCTGKRNVAEYHAIGEFDDLVVHRDYQFLEDVGRAVDSSKRVRRDVEPAEGRRGYSLPPARHQLLQRALERGVHLELLPHGMQRQRENTSRYDARRRHICWRVELDFGVAGVRHILPSVVDSTTLRELLRDLIGLSGEPSGSTGAEHAGNSVSASNGGGGGGVAAAGDASTNPSAATAPAAAPAAPSHRRDGGQRAVLRHKLRAYAAAGEKQLVVFMAVPHRRGAADERFYSLPLVATLLDALHGKTLIEFPTLHVAIRDGSEKQRFPTVG</sequence>
<evidence type="ECO:0000259" key="9">
    <source>
        <dbReference type="PROSITE" id="PS51083"/>
    </source>
</evidence>
<dbReference type="GO" id="GO:0008270">
    <property type="term" value="F:zinc ion binding"/>
    <property type="evidence" value="ECO:0007669"/>
    <property type="project" value="UniProtKB-UniRule"/>
</dbReference>
<dbReference type="GO" id="GO:0070761">
    <property type="term" value="C:pre-snoRNP complex"/>
    <property type="evidence" value="ECO:0007669"/>
    <property type="project" value="TreeGrafter"/>
</dbReference>
<keyword evidence="11" id="KW-1185">Reference proteome</keyword>
<dbReference type="EMBL" id="JWZX01001759">
    <property type="protein sequence ID" value="KOO32500.1"/>
    <property type="molecule type" value="Genomic_DNA"/>
</dbReference>
<evidence type="ECO:0000256" key="5">
    <source>
        <dbReference type="ARBA" id="ARBA00049598"/>
    </source>
</evidence>
<feature type="compositionally biased region" description="Basic and acidic residues" evidence="8">
    <location>
        <begin position="1"/>
        <end position="12"/>
    </location>
</feature>
<proteinExistence type="inferred from homology"/>
<dbReference type="GO" id="GO:0000492">
    <property type="term" value="P:box C/D snoRNP assembly"/>
    <property type="evidence" value="ECO:0007669"/>
    <property type="project" value="TreeGrafter"/>
</dbReference>
<comment type="function">
    <text evidence="5">Required for box C/D snoRNAs accumulation involved in snoRNA processing, snoRNA transport to the nucleolus and ribosome biogenesis.</text>
</comment>
<evidence type="ECO:0000256" key="7">
    <source>
        <dbReference type="PROSITE-ProRule" id="PRU00453"/>
    </source>
</evidence>
<dbReference type="InterPro" id="IPR057721">
    <property type="entry name" value="BCD1_alpha/beta"/>
</dbReference>
<dbReference type="OrthoDB" id="272357at2759"/>
<comment type="similarity">
    <text evidence="6">Belongs to the BCD1 family.</text>
</comment>
<dbReference type="GO" id="GO:0000463">
    <property type="term" value="P:maturation of LSU-rRNA from tricistronic rRNA transcript (SSU-rRNA, 5.8S rRNA, LSU-rRNA)"/>
    <property type="evidence" value="ECO:0007669"/>
    <property type="project" value="TreeGrafter"/>
</dbReference>
<keyword evidence="3 7" id="KW-0863">Zinc-finger</keyword>
<evidence type="ECO:0000313" key="11">
    <source>
        <dbReference type="Proteomes" id="UP000037460"/>
    </source>
</evidence>
<name>A0A0M0K125_9EUKA</name>
<dbReference type="InterPro" id="IPR007529">
    <property type="entry name" value="Znf_HIT"/>
</dbReference>
<dbReference type="AlphaFoldDB" id="A0A0M0K125"/>
<feature type="region of interest" description="Disordered" evidence="8">
    <location>
        <begin position="195"/>
        <end position="250"/>
    </location>
</feature>
<keyword evidence="1" id="KW-0597">Phosphoprotein</keyword>
<keyword evidence="2" id="KW-0479">Metal-binding</keyword>
<accession>A0A0M0K125</accession>
<evidence type="ECO:0000256" key="3">
    <source>
        <dbReference type="ARBA" id="ARBA00022771"/>
    </source>
</evidence>
<dbReference type="SUPFAM" id="SSF144232">
    <property type="entry name" value="HIT/MYND zinc finger-like"/>
    <property type="match status" value="1"/>
</dbReference>
<gene>
    <name evidence="10" type="ORF">Ctob_004812</name>
</gene>
<reference evidence="11" key="1">
    <citation type="journal article" date="2015" name="PLoS Genet.">
        <title>Genome Sequence and Transcriptome Analyses of Chrysochromulina tobin: Metabolic Tools for Enhanced Algal Fitness in the Prominent Order Prymnesiales (Haptophyceae).</title>
        <authorList>
            <person name="Hovde B.T."/>
            <person name="Deodato C.R."/>
            <person name="Hunsperger H.M."/>
            <person name="Ryken S.A."/>
            <person name="Yost W."/>
            <person name="Jha R.K."/>
            <person name="Patterson J."/>
            <person name="Monnat R.J. Jr."/>
            <person name="Barlow S.B."/>
            <person name="Starkenburg S.R."/>
            <person name="Cattolico R.A."/>
        </authorList>
    </citation>
    <scope>NUCLEOTIDE SEQUENCE</scope>
    <source>
        <strain evidence="11">CCMP291</strain>
    </source>
</reference>
<dbReference type="PROSITE" id="PS51083">
    <property type="entry name" value="ZF_HIT"/>
    <property type="match status" value="1"/>
</dbReference>